<evidence type="ECO:0000256" key="3">
    <source>
        <dbReference type="SAM" id="MobiDB-lite"/>
    </source>
</evidence>
<keyword evidence="2" id="KW-0175">Coiled coil</keyword>
<evidence type="ECO:0000313" key="4">
    <source>
        <dbReference type="EMBL" id="KAB1207058.1"/>
    </source>
</evidence>
<dbReference type="OrthoDB" id="276323at2759"/>
<accession>A0A6A1V582</accession>
<dbReference type="EMBL" id="RXIC02000025">
    <property type="protein sequence ID" value="KAB1207058.1"/>
    <property type="molecule type" value="Genomic_DNA"/>
</dbReference>
<dbReference type="GO" id="GO:0007165">
    <property type="term" value="P:signal transduction"/>
    <property type="evidence" value="ECO:0007669"/>
    <property type="project" value="TreeGrafter"/>
</dbReference>
<sequence>MAAGVESSPGEGRAVGLAMCFSLDDATSFTMSSARLPRRLQRRLSECRTPPKSTVEEIQAKLRDADLRRQQYYEKLSSKARGKPRSPSRSSSSEEDLGQRLEAKLLAAEQKRLSILAKAQMRLARLDELRQAAKSGVQMRYEKEREKLGTKVESRVQQAAANRMLMLKAYRQRRATLKERSSQSLLRRIARDSKYKERVCAAIQQKRAAAEKKRLGLLEAEKKRARARMMQVWRVANSVSHQREIERRRLRDQLEDRLQRAKRQRAEYLRHRGRLHNPVYAKWNRMHKQADHLSRKLARCWRQFLKLRKTTFALAKTFDALEMNEQSVKSMPFERLAVLIESPATLQTVKTLLDRFESRLKLSTAVSVADNPSFLDNIDHLLKRVASPKRRGTPRTARSKDVKKVGLVREAATCPDLLSRYPVRVALCAYMILGHPDAVFSGQGEREFTLAKSAEEFIRELEFLIKIILKGPIQTSDENSDSKLQKCWTFRSQLAAFDKAWCSYLNCFVVWKVKDAQLLEKDLVRAACQLELSMIQTCKLTPGGESVALTHDMKAIQKQVREDQELLREKVKHLSGDAGIERMEFALSETRSRYFQAKENGSPVESPITQFISPSPPSSSGGPYVTSSEKVSDLAGGIETPRRVVRTLFKEDGASSSSGSSFSAPRSSLDNQLGSADENLIAENELIVNEFLHEQRQAFSDRSSVTDEAQKSFKVKIRETMENAFWDGIMESMKGDDPDYDRVFQLMREVRDEICVMAPHNWKQEIIDAIDIDVLSQQTLLFFPLKVLNSGKLDIDYLGGILEYALVTLQKLSAPANDDEVKANHQKLLNELYQICQASNESRHSCEIAMIKGLRFVLGQIQVLKQEISKARVRYMEPLLKGPAGLDYLRNAFANRHGSPSDANTSLPATLQWLSSFLDCKDQEWDEHTNSLSSLMSYENSIPGFLPSAALRTGGSFLVKTNGSQSSPPATGSAGNQQPECKGGKVDLLVRLGLLKLVSGIAGLTQEALPETLMLNLSRLRSVQSQIQKIIVISTSLLVCQQICLSEAVITLPTDMENILSKCVEGLSDVLDRDEDAGIDEIVDIISKFPRDGDEMVDTEKLQLRRTVMARVLAKSLQAGDPVFEKVSGAVYLATRGVLLGGSGPQGKKLAEVALRRVGAAVLTERVVEAAEVLVVVASVSASVHGPWYTHLTANM</sequence>
<reference evidence="4 5" key="1">
    <citation type="journal article" date="2019" name="Plant Biotechnol. J.">
        <title>The red bayberry genome and genetic basis of sex determination.</title>
        <authorList>
            <person name="Jia H.M."/>
            <person name="Jia H.J."/>
            <person name="Cai Q.L."/>
            <person name="Wang Y."/>
            <person name="Zhao H.B."/>
            <person name="Yang W.F."/>
            <person name="Wang G.Y."/>
            <person name="Li Y.H."/>
            <person name="Zhan D.L."/>
            <person name="Shen Y.T."/>
            <person name="Niu Q.F."/>
            <person name="Chang L."/>
            <person name="Qiu J."/>
            <person name="Zhao L."/>
            <person name="Xie H.B."/>
            <person name="Fu W.Y."/>
            <person name="Jin J."/>
            <person name="Li X.W."/>
            <person name="Jiao Y."/>
            <person name="Zhou C.C."/>
            <person name="Tu T."/>
            <person name="Chai C.Y."/>
            <person name="Gao J.L."/>
            <person name="Fan L.J."/>
            <person name="van de Weg E."/>
            <person name="Wang J.Y."/>
            <person name="Gao Z.S."/>
        </authorList>
    </citation>
    <scope>NUCLEOTIDE SEQUENCE [LARGE SCALE GENOMIC DNA]</scope>
    <source>
        <tissue evidence="4">Leaves</tissue>
    </source>
</reference>
<dbReference type="PANTHER" id="PTHR12832:SF34">
    <property type="entry name" value="T-COMPLEX PROTEIN 11"/>
    <property type="match status" value="1"/>
</dbReference>
<dbReference type="Pfam" id="PF05794">
    <property type="entry name" value="Tcp11"/>
    <property type="match status" value="1"/>
</dbReference>
<dbReference type="PANTHER" id="PTHR12832">
    <property type="entry name" value="TESTIS-SPECIFIC PROTEIN PBS13 T-COMPLEX 11"/>
    <property type="match status" value="1"/>
</dbReference>
<dbReference type="Proteomes" id="UP000516437">
    <property type="component" value="Chromosome 7"/>
</dbReference>
<evidence type="ECO:0008006" key="6">
    <source>
        <dbReference type="Google" id="ProtNLM"/>
    </source>
</evidence>
<protein>
    <recommendedName>
        <fullName evidence="6">T-complex protein 11-like protein 1</fullName>
    </recommendedName>
</protein>
<feature type="region of interest" description="Disordered" evidence="3">
    <location>
        <begin position="598"/>
        <end position="633"/>
    </location>
</feature>
<feature type="coiled-coil region" evidence="2">
    <location>
        <begin position="208"/>
        <end position="271"/>
    </location>
</feature>
<dbReference type="InterPro" id="IPR008862">
    <property type="entry name" value="Tcp11"/>
</dbReference>
<gene>
    <name evidence="4" type="ORF">CJ030_MR7G011379</name>
</gene>
<proteinExistence type="inferred from homology"/>
<feature type="region of interest" description="Disordered" evidence="3">
    <location>
        <begin position="75"/>
        <end position="97"/>
    </location>
</feature>
<keyword evidence="5" id="KW-1185">Reference proteome</keyword>
<name>A0A6A1V582_9ROSI</name>
<evidence type="ECO:0000313" key="5">
    <source>
        <dbReference type="Proteomes" id="UP000516437"/>
    </source>
</evidence>
<dbReference type="AlphaFoldDB" id="A0A6A1V582"/>
<evidence type="ECO:0000256" key="1">
    <source>
        <dbReference type="ARBA" id="ARBA00010954"/>
    </source>
</evidence>
<organism evidence="4 5">
    <name type="scientific">Morella rubra</name>
    <name type="common">Chinese bayberry</name>
    <dbReference type="NCBI Taxonomy" id="262757"/>
    <lineage>
        <taxon>Eukaryota</taxon>
        <taxon>Viridiplantae</taxon>
        <taxon>Streptophyta</taxon>
        <taxon>Embryophyta</taxon>
        <taxon>Tracheophyta</taxon>
        <taxon>Spermatophyta</taxon>
        <taxon>Magnoliopsida</taxon>
        <taxon>eudicotyledons</taxon>
        <taxon>Gunneridae</taxon>
        <taxon>Pentapetalae</taxon>
        <taxon>rosids</taxon>
        <taxon>fabids</taxon>
        <taxon>Fagales</taxon>
        <taxon>Myricaceae</taxon>
        <taxon>Morella</taxon>
    </lineage>
</organism>
<evidence type="ECO:0000256" key="2">
    <source>
        <dbReference type="SAM" id="Coils"/>
    </source>
</evidence>
<comment type="similarity">
    <text evidence="1">Belongs to the TCP11 family.</text>
</comment>
<comment type="caution">
    <text evidence="4">The sequence shown here is derived from an EMBL/GenBank/DDBJ whole genome shotgun (WGS) entry which is preliminary data.</text>
</comment>